<dbReference type="InterPro" id="IPR007809">
    <property type="entry name" value="FlgN-like"/>
</dbReference>
<protein>
    <submittedName>
        <fullName evidence="2">Flagellar protein FlgN</fullName>
    </submittedName>
</protein>
<keyword evidence="2" id="KW-0282">Flagellum</keyword>
<dbReference type="InterPro" id="IPR036679">
    <property type="entry name" value="FlgN-like_sf"/>
</dbReference>
<evidence type="ECO:0000313" key="3">
    <source>
        <dbReference type="Proteomes" id="UP000824263"/>
    </source>
</evidence>
<dbReference type="Gene3D" id="1.20.58.300">
    <property type="entry name" value="FlgN-like"/>
    <property type="match status" value="1"/>
</dbReference>
<keyword evidence="2" id="KW-0969">Cilium</keyword>
<evidence type="ECO:0000256" key="1">
    <source>
        <dbReference type="ARBA" id="ARBA00022795"/>
    </source>
</evidence>
<reference evidence="2" key="2">
    <citation type="submission" date="2021-04" db="EMBL/GenBank/DDBJ databases">
        <authorList>
            <person name="Gilroy R."/>
        </authorList>
    </citation>
    <scope>NUCLEOTIDE SEQUENCE</scope>
    <source>
        <strain evidence="2">ChiSxjej1B13-11762</strain>
    </source>
</reference>
<accession>A0A9D1UEY6</accession>
<reference evidence="2" key="1">
    <citation type="journal article" date="2021" name="PeerJ">
        <title>Extensive microbial diversity within the chicken gut microbiome revealed by metagenomics and culture.</title>
        <authorList>
            <person name="Gilroy R."/>
            <person name="Ravi A."/>
            <person name="Getino M."/>
            <person name="Pursley I."/>
            <person name="Horton D.L."/>
            <person name="Alikhan N.F."/>
            <person name="Baker D."/>
            <person name="Gharbi K."/>
            <person name="Hall N."/>
            <person name="Watson M."/>
            <person name="Adriaenssens E.M."/>
            <person name="Foster-Nyarko E."/>
            <person name="Jarju S."/>
            <person name="Secka A."/>
            <person name="Antonio M."/>
            <person name="Oren A."/>
            <person name="Chaudhuri R.R."/>
            <person name="La Ragione R."/>
            <person name="Hildebrand F."/>
            <person name="Pallen M.J."/>
        </authorList>
    </citation>
    <scope>NUCLEOTIDE SEQUENCE</scope>
    <source>
        <strain evidence="2">ChiSxjej1B13-11762</strain>
    </source>
</reference>
<dbReference type="AlphaFoldDB" id="A0A9D1UEY6"/>
<sequence>MEELTEVLKEITSLLDEYRPLEEEKLKAIQENKVSFVEACMRKEQALLLQMRGIEKKREEILEANGWTGKTLKEVISGLDAEQRRKIQPAFDALVFSIQNFNCLNEESMKLLRLNLHRIQRAVGSDSQEGPETDHFLSQLL</sequence>
<dbReference type="GO" id="GO:0044780">
    <property type="term" value="P:bacterial-type flagellum assembly"/>
    <property type="evidence" value="ECO:0007669"/>
    <property type="project" value="InterPro"/>
</dbReference>
<name>A0A9D1UEY6_9FIRM</name>
<evidence type="ECO:0000313" key="2">
    <source>
        <dbReference type="EMBL" id="HIW84838.1"/>
    </source>
</evidence>
<comment type="caution">
    <text evidence="2">The sequence shown here is derived from an EMBL/GenBank/DDBJ whole genome shotgun (WGS) entry which is preliminary data.</text>
</comment>
<dbReference type="EMBL" id="DXGF01000192">
    <property type="protein sequence ID" value="HIW84838.1"/>
    <property type="molecule type" value="Genomic_DNA"/>
</dbReference>
<dbReference type="SUPFAM" id="SSF140566">
    <property type="entry name" value="FlgN-like"/>
    <property type="match status" value="1"/>
</dbReference>
<gene>
    <name evidence="2" type="ORF">H9873_11055</name>
</gene>
<dbReference type="Proteomes" id="UP000824263">
    <property type="component" value="Unassembled WGS sequence"/>
</dbReference>
<dbReference type="Pfam" id="PF05130">
    <property type="entry name" value="FlgN"/>
    <property type="match status" value="1"/>
</dbReference>
<keyword evidence="2" id="KW-0966">Cell projection</keyword>
<keyword evidence="1" id="KW-1005">Bacterial flagellum biogenesis</keyword>
<organism evidence="2 3">
    <name type="scientific">Candidatus Dorea gallistercoris</name>
    <dbReference type="NCBI Taxonomy" id="2838542"/>
    <lineage>
        <taxon>Bacteria</taxon>
        <taxon>Bacillati</taxon>
        <taxon>Bacillota</taxon>
        <taxon>Clostridia</taxon>
        <taxon>Lachnospirales</taxon>
        <taxon>Lachnospiraceae</taxon>
        <taxon>Dorea</taxon>
    </lineage>
</organism>
<proteinExistence type="predicted"/>